<keyword evidence="1" id="KW-0472">Membrane</keyword>
<dbReference type="Proteomes" id="UP001162480">
    <property type="component" value="Chromosome 4"/>
</dbReference>
<evidence type="ECO:0000256" key="1">
    <source>
        <dbReference type="SAM" id="Phobius"/>
    </source>
</evidence>
<feature type="transmembrane region" description="Helical" evidence="1">
    <location>
        <begin position="97"/>
        <end position="124"/>
    </location>
</feature>
<dbReference type="EMBL" id="OX597817">
    <property type="protein sequence ID" value="CAI9721405.1"/>
    <property type="molecule type" value="Genomic_DNA"/>
</dbReference>
<keyword evidence="1" id="KW-0812">Transmembrane</keyword>
<protein>
    <submittedName>
        <fullName evidence="2">Uncharacterized protein</fullName>
    </submittedName>
</protein>
<name>A0AA36ASC0_OCTVU</name>
<sequence>MTCSHTRVHDSFINFTVVQKSNIELIEEVVKKNITSGEGFGELLLKTPTGRMLIQTDTDMYLDLREKFPQDTGGFSVGIISDDCSIRAGGFVSIGRIIGVVGFVGGVISIYGIFSGFASVVSIVSVNFDGVVNVESFKFDSMPDDRVTQILGFSSNNLAWLENQQSI</sequence>
<proteinExistence type="predicted"/>
<keyword evidence="3" id="KW-1185">Reference proteome</keyword>
<organism evidence="2 3">
    <name type="scientific">Octopus vulgaris</name>
    <name type="common">Common octopus</name>
    <dbReference type="NCBI Taxonomy" id="6645"/>
    <lineage>
        <taxon>Eukaryota</taxon>
        <taxon>Metazoa</taxon>
        <taxon>Spiralia</taxon>
        <taxon>Lophotrochozoa</taxon>
        <taxon>Mollusca</taxon>
        <taxon>Cephalopoda</taxon>
        <taxon>Coleoidea</taxon>
        <taxon>Octopodiformes</taxon>
        <taxon>Octopoda</taxon>
        <taxon>Incirrata</taxon>
        <taxon>Octopodidae</taxon>
        <taxon>Octopus</taxon>
    </lineage>
</organism>
<accession>A0AA36ASC0</accession>
<evidence type="ECO:0000313" key="3">
    <source>
        <dbReference type="Proteomes" id="UP001162480"/>
    </source>
</evidence>
<keyword evidence="1" id="KW-1133">Transmembrane helix</keyword>
<evidence type="ECO:0000313" key="2">
    <source>
        <dbReference type="EMBL" id="CAI9721405.1"/>
    </source>
</evidence>
<gene>
    <name evidence="2" type="ORF">OCTVUL_1B002652</name>
</gene>
<reference evidence="2" key="1">
    <citation type="submission" date="2023-08" db="EMBL/GenBank/DDBJ databases">
        <authorList>
            <person name="Alioto T."/>
            <person name="Alioto T."/>
            <person name="Gomez Garrido J."/>
        </authorList>
    </citation>
    <scope>NUCLEOTIDE SEQUENCE</scope>
</reference>
<dbReference type="AlphaFoldDB" id="A0AA36ASC0"/>